<keyword evidence="2" id="KW-1185">Reference proteome</keyword>
<organism evidence="1 2">
    <name type="scientific">Trichothecium roseum</name>
    <dbReference type="NCBI Taxonomy" id="47278"/>
    <lineage>
        <taxon>Eukaryota</taxon>
        <taxon>Fungi</taxon>
        <taxon>Dikarya</taxon>
        <taxon>Ascomycota</taxon>
        <taxon>Pezizomycotina</taxon>
        <taxon>Sordariomycetes</taxon>
        <taxon>Hypocreomycetidae</taxon>
        <taxon>Hypocreales</taxon>
        <taxon>Hypocreales incertae sedis</taxon>
        <taxon>Trichothecium</taxon>
    </lineage>
</organism>
<evidence type="ECO:0000313" key="1">
    <source>
        <dbReference type="EMBL" id="KAI9897231.1"/>
    </source>
</evidence>
<accession>A0ACC0UT16</accession>
<dbReference type="EMBL" id="CM047947">
    <property type="protein sequence ID" value="KAI9897231.1"/>
    <property type="molecule type" value="Genomic_DNA"/>
</dbReference>
<dbReference type="Proteomes" id="UP001163324">
    <property type="component" value="Chromosome 8"/>
</dbReference>
<name>A0ACC0UT16_9HYPO</name>
<gene>
    <name evidence="1" type="ORF">N3K66_008253</name>
</gene>
<comment type="caution">
    <text evidence="1">The sequence shown here is derived from an EMBL/GenBank/DDBJ whole genome shotgun (WGS) entry which is preliminary data.</text>
</comment>
<proteinExistence type="predicted"/>
<evidence type="ECO:0000313" key="2">
    <source>
        <dbReference type="Proteomes" id="UP001163324"/>
    </source>
</evidence>
<protein>
    <submittedName>
        <fullName evidence="1">Uncharacterized protein</fullName>
    </submittedName>
</protein>
<sequence>MRVAKAIEREGDGAVNACRAFHEHLNLRGQHTMRCSLLPDQIAAWSPKNTSVKLSPLAADILVDAGYASYKRLRLIRHTEWNDFEGPGEPITGIAGSLASTVRTAFSGVAGVPVHLARTTRKMRKARKSSTERPKETDGTLANGNTNELANGTPQAAASSGLPASELDRQLHLRAPTDLPEEYAGDLAHGVGRTAYAIAKAPVDLSMALAQGFHNAPRLYGDDTVRRPTRVTGVRSGLRAARKEFAYGVYDGFTGVVRLPVRGARNDGVAGFVKGAGMGLFGFVIKNVGAVVGPAGYAMKGLVKQAERSRSPQKFVRRARIAQGQRAGAALPGAALGELERRVADGYHAMRDLGDAIREEARERGLAGQLDRVLVDTGVLFESVDVSKRALAALRRGESLESVLQPFAGKKRGGAIPQVRKTLNRRRAATLPARQGDGNQVGKEPRARNGTSRTEDRGPGLASASLSRSMTAGL</sequence>
<reference evidence="1" key="1">
    <citation type="submission" date="2022-10" db="EMBL/GenBank/DDBJ databases">
        <title>Complete Genome of Trichothecium roseum strain YXFP-22015, a Plant Pathogen Isolated from Citrus.</title>
        <authorList>
            <person name="Wang Y."/>
            <person name="Zhu L."/>
        </authorList>
    </citation>
    <scope>NUCLEOTIDE SEQUENCE</scope>
    <source>
        <strain evidence="1">YXFP-22015</strain>
    </source>
</reference>